<accession>A8LT74</accession>
<dbReference type="HOGENOM" id="CLU_086356_0_0_5"/>
<keyword evidence="11" id="KW-0614">Plasmid</keyword>
<dbReference type="EMBL" id="CP000831">
    <property type="protein sequence ID" value="ABV95441.1"/>
    <property type="molecule type" value="Genomic_DNA"/>
</dbReference>
<dbReference type="AlphaFoldDB" id="A8LT74"/>
<keyword evidence="2 9" id="KW-0813">Transport</keyword>
<evidence type="ECO:0000256" key="7">
    <source>
        <dbReference type="ARBA" id="ARBA00023136"/>
    </source>
</evidence>
<keyword evidence="4 9" id="KW-0997">Cell inner membrane</keyword>
<evidence type="ECO:0000313" key="12">
    <source>
        <dbReference type="Proteomes" id="UP000006833"/>
    </source>
</evidence>
<dbReference type="GO" id="GO:0022857">
    <property type="term" value="F:transmembrane transporter activity"/>
    <property type="evidence" value="ECO:0007669"/>
    <property type="project" value="UniProtKB-UniRule"/>
</dbReference>
<feature type="transmembrane region" description="Helical" evidence="9">
    <location>
        <begin position="12"/>
        <end position="36"/>
    </location>
</feature>
<feature type="domain" description="Tripartite ATP-independent periplasmic transporters DctQ component" evidence="10">
    <location>
        <begin position="27"/>
        <end position="172"/>
    </location>
</feature>
<dbReference type="InterPro" id="IPR007387">
    <property type="entry name" value="TRAP_DctQ"/>
</dbReference>
<dbReference type="PANTHER" id="PTHR35011">
    <property type="entry name" value="2,3-DIKETO-L-GULONATE TRAP TRANSPORTER SMALL PERMEASE PROTEIN YIAM"/>
    <property type="match status" value="1"/>
</dbReference>
<keyword evidence="6 9" id="KW-1133">Transmembrane helix</keyword>
<evidence type="ECO:0000259" key="10">
    <source>
        <dbReference type="Pfam" id="PF04290"/>
    </source>
</evidence>
<keyword evidence="5 9" id="KW-0812">Transmembrane</keyword>
<sequence>MEILRKLSTGIARIEVLIGAALGAVTTALILLNVVTRSFAKALFWVDEAAITSMVWMTFLGASAAIHHRQSVAVTFVPDMLRGPVARALLIATDLAVLVFFCVLFALAWNWFDPITLARHGFDTGAFSGATFNFIYSEVSTTLGVPKFWLWLIVPIFAFGASVHALNNLAQTAYGGPETGPLGSDREVA</sequence>
<comment type="subcellular location">
    <subcellularLocation>
        <location evidence="1 9">Cell inner membrane</location>
        <topology evidence="1 9">Multi-pass membrane protein</topology>
    </subcellularLocation>
</comment>
<evidence type="ECO:0000256" key="1">
    <source>
        <dbReference type="ARBA" id="ARBA00004429"/>
    </source>
</evidence>
<evidence type="ECO:0000313" key="11">
    <source>
        <dbReference type="EMBL" id="ABV95441.1"/>
    </source>
</evidence>
<gene>
    <name evidence="11" type="primary">dctQ</name>
    <name evidence="11" type="ordered locus">Dshi_3710</name>
</gene>
<geneLocation type="plasmid" evidence="11 12">
    <name>pDSHI01</name>
</geneLocation>
<feature type="transmembrane region" description="Helical" evidence="9">
    <location>
        <begin position="42"/>
        <end position="67"/>
    </location>
</feature>
<evidence type="ECO:0000256" key="6">
    <source>
        <dbReference type="ARBA" id="ARBA00022989"/>
    </source>
</evidence>
<dbReference type="Proteomes" id="UP000006833">
    <property type="component" value="Plasmid pDSHI01"/>
</dbReference>
<dbReference type="InterPro" id="IPR055348">
    <property type="entry name" value="DctQ"/>
</dbReference>
<dbReference type="PANTHER" id="PTHR35011:SF2">
    <property type="entry name" value="2,3-DIKETO-L-GULONATE TRAP TRANSPORTER SMALL PERMEASE PROTEIN YIAM"/>
    <property type="match status" value="1"/>
</dbReference>
<evidence type="ECO:0000256" key="8">
    <source>
        <dbReference type="ARBA" id="ARBA00038436"/>
    </source>
</evidence>
<protein>
    <recommendedName>
        <fullName evidence="9">TRAP transporter small permease protein</fullName>
    </recommendedName>
</protein>
<evidence type="ECO:0000256" key="4">
    <source>
        <dbReference type="ARBA" id="ARBA00022519"/>
    </source>
</evidence>
<name>A8LT74_DINSH</name>
<comment type="function">
    <text evidence="9">Part of the tripartite ATP-independent periplasmic (TRAP) transport system.</text>
</comment>
<organism evidence="11 12">
    <name type="scientific">Dinoroseobacter shibae (strain DSM 16493 / NCIMB 14021 / DFL 12)</name>
    <dbReference type="NCBI Taxonomy" id="398580"/>
    <lineage>
        <taxon>Bacteria</taxon>
        <taxon>Pseudomonadati</taxon>
        <taxon>Pseudomonadota</taxon>
        <taxon>Alphaproteobacteria</taxon>
        <taxon>Rhodobacterales</taxon>
        <taxon>Roseobacteraceae</taxon>
        <taxon>Dinoroseobacter</taxon>
    </lineage>
</organism>
<dbReference type="KEGG" id="dsh:Dshi_3710"/>
<dbReference type="RefSeq" id="WP_012187097.1">
    <property type="nucleotide sequence ID" value="NC_009955.1"/>
</dbReference>
<keyword evidence="3" id="KW-1003">Cell membrane</keyword>
<evidence type="ECO:0000256" key="5">
    <source>
        <dbReference type="ARBA" id="ARBA00022692"/>
    </source>
</evidence>
<reference evidence="12" key="1">
    <citation type="journal article" date="2010" name="ISME J.">
        <title>The complete genome sequence of the algal symbiont Dinoroseobacter shibae: a hitchhiker's guide to life in the sea.</title>
        <authorList>
            <person name="Wagner-Dobler I."/>
            <person name="Ballhausen B."/>
            <person name="Berger M."/>
            <person name="Brinkhoff T."/>
            <person name="Buchholz I."/>
            <person name="Bunk B."/>
            <person name="Cypionka H."/>
            <person name="Daniel R."/>
            <person name="Drepper T."/>
            <person name="Gerdts G."/>
            <person name="Hahnke S."/>
            <person name="Han C."/>
            <person name="Jahn D."/>
            <person name="Kalhoefer D."/>
            <person name="Kiss H."/>
            <person name="Klenk H.P."/>
            <person name="Kyrpides N."/>
            <person name="Liebl W."/>
            <person name="Liesegang H."/>
            <person name="Meincke L."/>
            <person name="Pati A."/>
            <person name="Petersen J."/>
            <person name="Piekarski T."/>
            <person name="Pommerenke C."/>
            <person name="Pradella S."/>
            <person name="Pukall R."/>
            <person name="Rabus R."/>
            <person name="Stackebrandt E."/>
            <person name="Thole S."/>
            <person name="Thompson L."/>
            <person name="Tielen P."/>
            <person name="Tomasch J."/>
            <person name="von Jan M."/>
            <person name="Wanphrut N."/>
            <person name="Wichels A."/>
            <person name="Zech H."/>
            <person name="Simon M."/>
        </authorList>
    </citation>
    <scope>NUCLEOTIDE SEQUENCE [LARGE SCALE GENOMIC DNA]</scope>
    <source>
        <strain evidence="12">DSM 16493 / NCIMB 14021 / DFL 12</strain>
        <plasmid evidence="12">Plasmid pDSHI01</plasmid>
    </source>
</reference>
<dbReference type="GO" id="GO:0005886">
    <property type="term" value="C:plasma membrane"/>
    <property type="evidence" value="ECO:0007669"/>
    <property type="project" value="UniProtKB-SubCell"/>
</dbReference>
<evidence type="ECO:0000256" key="3">
    <source>
        <dbReference type="ARBA" id="ARBA00022475"/>
    </source>
</evidence>
<keyword evidence="7 9" id="KW-0472">Membrane</keyword>
<feature type="transmembrane region" description="Helical" evidence="9">
    <location>
        <begin position="148"/>
        <end position="166"/>
    </location>
</feature>
<feature type="transmembrane region" description="Helical" evidence="9">
    <location>
        <begin position="88"/>
        <end position="112"/>
    </location>
</feature>
<evidence type="ECO:0000256" key="9">
    <source>
        <dbReference type="RuleBase" id="RU369079"/>
    </source>
</evidence>
<dbReference type="Pfam" id="PF04290">
    <property type="entry name" value="DctQ"/>
    <property type="match status" value="1"/>
</dbReference>
<keyword evidence="12" id="KW-1185">Reference proteome</keyword>
<dbReference type="GO" id="GO:0015740">
    <property type="term" value="P:C4-dicarboxylate transport"/>
    <property type="evidence" value="ECO:0007669"/>
    <property type="project" value="TreeGrafter"/>
</dbReference>
<evidence type="ECO:0000256" key="2">
    <source>
        <dbReference type="ARBA" id="ARBA00022448"/>
    </source>
</evidence>
<comment type="similarity">
    <text evidence="8 9">Belongs to the TRAP transporter small permease family.</text>
</comment>
<comment type="subunit">
    <text evidence="9">The complex comprises the extracytoplasmic solute receptor protein and the two transmembrane proteins.</text>
</comment>
<proteinExistence type="inferred from homology"/>